<protein>
    <submittedName>
        <fullName evidence="1">Uncharacterized protein</fullName>
    </submittedName>
</protein>
<evidence type="ECO:0000313" key="2">
    <source>
        <dbReference type="Proteomes" id="UP000277204"/>
    </source>
</evidence>
<proteinExistence type="predicted"/>
<reference evidence="1 2" key="1">
    <citation type="submission" date="2018-11" db="EMBL/GenBank/DDBJ databases">
        <authorList>
            <consortium name="Pathogen Informatics"/>
        </authorList>
    </citation>
    <scope>NUCLEOTIDE SEQUENCE [LARGE SCALE GENOMIC DNA]</scope>
    <source>
        <strain evidence="1 2">Zambia</strain>
    </source>
</reference>
<keyword evidence="2" id="KW-1185">Reference proteome</keyword>
<dbReference type="Proteomes" id="UP000277204">
    <property type="component" value="Unassembled WGS sequence"/>
</dbReference>
<gene>
    <name evidence="1" type="ORF">SMRZ_LOCUS2809</name>
</gene>
<name>A0A183LG84_9TREM</name>
<dbReference type="EMBL" id="UZAI01000752">
    <property type="protein sequence ID" value="VDO56121.1"/>
    <property type="molecule type" value="Genomic_DNA"/>
</dbReference>
<organism evidence="1 2">
    <name type="scientific">Schistosoma margrebowiei</name>
    <dbReference type="NCBI Taxonomy" id="48269"/>
    <lineage>
        <taxon>Eukaryota</taxon>
        <taxon>Metazoa</taxon>
        <taxon>Spiralia</taxon>
        <taxon>Lophotrochozoa</taxon>
        <taxon>Platyhelminthes</taxon>
        <taxon>Trematoda</taxon>
        <taxon>Digenea</taxon>
        <taxon>Strigeidida</taxon>
        <taxon>Schistosomatoidea</taxon>
        <taxon>Schistosomatidae</taxon>
        <taxon>Schistosoma</taxon>
    </lineage>
</organism>
<evidence type="ECO:0000313" key="1">
    <source>
        <dbReference type="EMBL" id="VDO56121.1"/>
    </source>
</evidence>
<dbReference type="AlphaFoldDB" id="A0A183LG84"/>
<accession>A0A183LG84</accession>
<sequence length="222" mass="25144">MDSIDEFYLIINSCLDSCVPVKTYRFSKPYELYIPAKYRNKLKRLQNRYFKSNNFTAVAQIIIIFDQIKEKHRSKAINEELLALNTNSKVQNLTLLFNKHTKATRNVDIPCIQHNITFIYNSKTIADLLSGIFANGVEIISGSASRVIDALEHSETSKKLQKECTDLQHELSSTTVKPRIKQMEAESCSEGTAMEILASGTNLTCASPHGHGLQQAFYEYTL</sequence>